<protein>
    <submittedName>
        <fullName evidence="2">12440_t:CDS:1</fullName>
    </submittedName>
</protein>
<dbReference type="EMBL" id="CAJVPL010003507">
    <property type="protein sequence ID" value="CAG8633974.1"/>
    <property type="molecule type" value="Genomic_DNA"/>
</dbReference>
<evidence type="ECO:0000256" key="1">
    <source>
        <dbReference type="SAM" id="MobiDB-lite"/>
    </source>
</evidence>
<dbReference type="AlphaFoldDB" id="A0A9N9DFV8"/>
<organism evidence="2 3">
    <name type="scientific">Ambispora gerdemannii</name>
    <dbReference type="NCBI Taxonomy" id="144530"/>
    <lineage>
        <taxon>Eukaryota</taxon>
        <taxon>Fungi</taxon>
        <taxon>Fungi incertae sedis</taxon>
        <taxon>Mucoromycota</taxon>
        <taxon>Glomeromycotina</taxon>
        <taxon>Glomeromycetes</taxon>
        <taxon>Archaeosporales</taxon>
        <taxon>Ambisporaceae</taxon>
        <taxon>Ambispora</taxon>
    </lineage>
</organism>
<accession>A0A9N9DFV8</accession>
<feature type="region of interest" description="Disordered" evidence="1">
    <location>
        <begin position="19"/>
        <end position="73"/>
    </location>
</feature>
<proteinExistence type="predicted"/>
<gene>
    <name evidence="2" type="ORF">AGERDE_LOCUS10659</name>
</gene>
<feature type="compositionally biased region" description="Basic residues" evidence="1">
    <location>
        <begin position="62"/>
        <end position="73"/>
    </location>
</feature>
<evidence type="ECO:0000313" key="3">
    <source>
        <dbReference type="Proteomes" id="UP000789831"/>
    </source>
</evidence>
<comment type="caution">
    <text evidence="2">The sequence shown here is derived from an EMBL/GenBank/DDBJ whole genome shotgun (WGS) entry which is preliminary data.</text>
</comment>
<evidence type="ECO:0000313" key="2">
    <source>
        <dbReference type="EMBL" id="CAG8633974.1"/>
    </source>
</evidence>
<feature type="non-terminal residue" evidence="2">
    <location>
        <position position="73"/>
    </location>
</feature>
<dbReference type="Proteomes" id="UP000789831">
    <property type="component" value="Unassembled WGS sequence"/>
</dbReference>
<feature type="compositionally biased region" description="Polar residues" evidence="1">
    <location>
        <begin position="35"/>
        <end position="45"/>
    </location>
</feature>
<reference evidence="2" key="1">
    <citation type="submission" date="2021-06" db="EMBL/GenBank/DDBJ databases">
        <authorList>
            <person name="Kallberg Y."/>
            <person name="Tangrot J."/>
            <person name="Rosling A."/>
        </authorList>
    </citation>
    <scope>NUCLEOTIDE SEQUENCE</scope>
    <source>
        <strain evidence="2">MT106</strain>
    </source>
</reference>
<sequence length="73" mass="8122">MSSSQEENTSLLSSITNKFFASSPSSNSKKHPSIDNGTRINSEIKSANKKLKKSCNTPYNYAKHHTTRSMSKK</sequence>
<name>A0A9N9DFV8_9GLOM</name>
<keyword evidence="3" id="KW-1185">Reference proteome</keyword>